<proteinExistence type="predicted"/>
<gene>
    <name evidence="6" type="ORF">DNG_06883</name>
</gene>
<evidence type="ECO:0000259" key="5">
    <source>
        <dbReference type="Pfam" id="PF01494"/>
    </source>
</evidence>
<dbReference type="Gene3D" id="3.50.50.60">
    <property type="entry name" value="FAD/NAD(P)-binding domain"/>
    <property type="match status" value="1"/>
</dbReference>
<dbReference type="GO" id="GO:0071949">
    <property type="term" value="F:FAD binding"/>
    <property type="evidence" value="ECO:0007669"/>
    <property type="project" value="InterPro"/>
</dbReference>
<dbReference type="SUPFAM" id="SSF51905">
    <property type="entry name" value="FAD/NAD(P)-binding domain"/>
    <property type="match status" value="1"/>
</dbReference>
<protein>
    <submittedName>
        <fullName evidence="6">Probable monooxygenase</fullName>
    </submittedName>
</protein>
<evidence type="ECO:0000256" key="3">
    <source>
        <dbReference type="ARBA" id="ARBA00023002"/>
    </source>
</evidence>
<evidence type="ECO:0000313" key="6">
    <source>
        <dbReference type="EMBL" id="SPO04200.1"/>
    </source>
</evidence>
<dbReference type="InterPro" id="IPR002938">
    <property type="entry name" value="FAD-bd"/>
</dbReference>
<dbReference type="Pfam" id="PF01494">
    <property type="entry name" value="FAD_binding_3"/>
    <property type="match status" value="1"/>
</dbReference>
<feature type="domain" description="FAD-binding" evidence="5">
    <location>
        <begin position="9"/>
        <end position="348"/>
    </location>
</feature>
<dbReference type="Proteomes" id="UP001187682">
    <property type="component" value="Unassembled WGS sequence"/>
</dbReference>
<reference evidence="6" key="1">
    <citation type="submission" date="2018-03" db="EMBL/GenBank/DDBJ databases">
        <authorList>
            <person name="Guldener U."/>
        </authorList>
    </citation>
    <scope>NUCLEOTIDE SEQUENCE</scope>
</reference>
<keyword evidence="3" id="KW-0560">Oxidoreductase</keyword>
<keyword evidence="1" id="KW-0285">Flavoprotein</keyword>
<keyword evidence="4" id="KW-0520">NAD</keyword>
<evidence type="ECO:0000256" key="4">
    <source>
        <dbReference type="ARBA" id="ARBA00023027"/>
    </source>
</evidence>
<dbReference type="EMBL" id="ONZQ02000009">
    <property type="protein sequence ID" value="SPO04200.1"/>
    <property type="molecule type" value="Genomic_DNA"/>
</dbReference>
<dbReference type="PANTHER" id="PTHR43476">
    <property type="entry name" value="3-(3-HYDROXY-PHENYL)PROPIONATE/3-HYDROXYCINNAMIC ACID HYDROXYLASE"/>
    <property type="match status" value="1"/>
</dbReference>
<dbReference type="AlphaFoldDB" id="A0AAE8SWW0"/>
<dbReference type="PRINTS" id="PR00420">
    <property type="entry name" value="RNGMNOXGNASE"/>
</dbReference>
<accession>A0AAE8SWW0</accession>
<name>A0AAE8SWW0_9PEZI</name>
<evidence type="ECO:0000256" key="1">
    <source>
        <dbReference type="ARBA" id="ARBA00022630"/>
    </source>
</evidence>
<evidence type="ECO:0000256" key="2">
    <source>
        <dbReference type="ARBA" id="ARBA00022827"/>
    </source>
</evidence>
<dbReference type="Gene3D" id="3.30.70.2450">
    <property type="match status" value="1"/>
</dbReference>
<dbReference type="InterPro" id="IPR036188">
    <property type="entry name" value="FAD/NAD-bd_sf"/>
</dbReference>
<keyword evidence="6" id="KW-0503">Monooxygenase</keyword>
<dbReference type="PANTHER" id="PTHR43476:SF4">
    <property type="entry name" value="BLR0106 PROTEIN"/>
    <property type="match status" value="1"/>
</dbReference>
<evidence type="ECO:0000313" key="7">
    <source>
        <dbReference type="Proteomes" id="UP001187682"/>
    </source>
</evidence>
<sequence>MAAPGFKKIVIVGAGPAGLLLALLLAKKGISVTILDAADDLDTQPRATHYGPPAVAELRRAGVIDDVHAEGFIPRKICWRKFDTTYLTGIDGDHLGDHPDRMTMLPLNKLGRILHKHLLAQPSAEVLFNHKVVLQGQDTDKAWVEVELAGGERKKFEADYIVGCDGANSQVRRSLFGDLAFPGRTWDEQLVATNTYYDFTKYGYEDANFIIDPHNWYMASRISNDGLWRVTYGEPNGFTRDELIARQPEKFRVMLPGNPTPEQYTLANISPYKVHQRLAESMRVGRILLAADAAHICNPMGGLGLTGGIVDVGGLYDCLVGVYEGKADEEILTTYSDVRRAKYNEVVDPISSANLARLFRADPETVMETDEFFKMCKRAETDVEFSKEMQSFMNILKYDFTEHYIDGPKYAATGSS</sequence>
<keyword evidence="7" id="KW-1185">Reference proteome</keyword>
<comment type="caution">
    <text evidence="6">The sequence shown here is derived from an EMBL/GenBank/DDBJ whole genome shotgun (WGS) entry which is preliminary data.</text>
</comment>
<dbReference type="InterPro" id="IPR050631">
    <property type="entry name" value="PheA/TfdB_FAD_monoxygenase"/>
</dbReference>
<organism evidence="6 7">
    <name type="scientific">Cephalotrichum gorgonifer</name>
    <dbReference type="NCBI Taxonomy" id="2041049"/>
    <lineage>
        <taxon>Eukaryota</taxon>
        <taxon>Fungi</taxon>
        <taxon>Dikarya</taxon>
        <taxon>Ascomycota</taxon>
        <taxon>Pezizomycotina</taxon>
        <taxon>Sordariomycetes</taxon>
        <taxon>Hypocreomycetidae</taxon>
        <taxon>Microascales</taxon>
        <taxon>Microascaceae</taxon>
        <taxon>Cephalotrichum</taxon>
    </lineage>
</organism>
<dbReference type="GO" id="GO:0004497">
    <property type="term" value="F:monooxygenase activity"/>
    <property type="evidence" value="ECO:0007669"/>
    <property type="project" value="UniProtKB-KW"/>
</dbReference>
<keyword evidence="2" id="KW-0274">FAD</keyword>